<feature type="transmembrane region" description="Helical" evidence="1">
    <location>
        <begin position="7"/>
        <end position="28"/>
    </location>
</feature>
<feature type="transmembrane region" description="Helical" evidence="1">
    <location>
        <begin position="34"/>
        <end position="55"/>
    </location>
</feature>
<feature type="transmembrane region" description="Helical" evidence="1">
    <location>
        <begin position="152"/>
        <end position="170"/>
    </location>
</feature>
<dbReference type="Proteomes" id="UP000250125">
    <property type="component" value="Chromosome"/>
</dbReference>
<name>A0A2Z2MY46_9EURY</name>
<evidence type="ECO:0000256" key="1">
    <source>
        <dbReference type="SAM" id="Phobius"/>
    </source>
</evidence>
<protein>
    <submittedName>
        <fullName evidence="2">Uncharacterized protein</fullName>
    </submittedName>
</protein>
<dbReference type="RefSeq" id="WP_088856135.1">
    <property type="nucleotide sequence ID" value="NZ_CP015103.1"/>
</dbReference>
<keyword evidence="1" id="KW-0812">Transmembrane</keyword>
<evidence type="ECO:0000313" key="2">
    <source>
        <dbReference type="EMBL" id="ASJ08900.1"/>
    </source>
</evidence>
<dbReference type="OrthoDB" id="101970at2157"/>
<dbReference type="EMBL" id="CP015103">
    <property type="protein sequence ID" value="ASJ08900.1"/>
    <property type="molecule type" value="Genomic_DNA"/>
</dbReference>
<dbReference type="GeneID" id="33317880"/>
<sequence length="212" mass="23746">MGASVRASLPLIFPELLIVSTFQIIAEVSSREEGIAAGALFSTVILPFLFADYYLAKNRKEDIKWVSDVLPVFGFYPFVYAVISPLSWLLAGLIILIPLLSLRYYRNGEKQISAIVFTLSLLACLGISNKSLIVIGLILLSLAFYAFRKRVELQYIASYVLLWALVNQAYKVDYLVLGLGFLFGFAVFMMIHYAIKKSSKARKNHTKDSVSL</sequence>
<feature type="transmembrane region" description="Helical" evidence="1">
    <location>
        <begin position="176"/>
        <end position="195"/>
    </location>
</feature>
<keyword evidence="3" id="KW-1185">Reference proteome</keyword>
<dbReference type="NCBIfam" id="TIGR01167">
    <property type="entry name" value="LPXTG_anchor"/>
    <property type="match status" value="1"/>
</dbReference>
<evidence type="ECO:0000313" key="3">
    <source>
        <dbReference type="Proteomes" id="UP000250125"/>
    </source>
</evidence>
<feature type="transmembrane region" description="Helical" evidence="1">
    <location>
        <begin position="75"/>
        <end position="100"/>
    </location>
</feature>
<dbReference type="AlphaFoldDB" id="A0A2Z2MY46"/>
<reference evidence="2 3" key="1">
    <citation type="submission" date="2016-04" db="EMBL/GenBank/DDBJ databases">
        <title>Complete genome sequence of Thermococcus siculi type strain RG-20.</title>
        <authorList>
            <person name="Oger P.M."/>
        </authorList>
    </citation>
    <scope>NUCLEOTIDE SEQUENCE [LARGE SCALE GENOMIC DNA]</scope>
    <source>
        <strain evidence="2 3">RG-20</strain>
    </source>
</reference>
<keyword evidence="1" id="KW-0472">Membrane</keyword>
<proteinExistence type="predicted"/>
<feature type="transmembrane region" description="Helical" evidence="1">
    <location>
        <begin position="112"/>
        <end position="145"/>
    </location>
</feature>
<accession>A0A2Z2MY46</accession>
<keyword evidence="1" id="KW-1133">Transmembrane helix</keyword>
<gene>
    <name evidence="2" type="ORF">A3L11_06540</name>
</gene>
<dbReference type="KEGG" id="tsl:A3L11_06540"/>
<organism evidence="2 3">
    <name type="scientific">Thermococcus siculi</name>
    <dbReference type="NCBI Taxonomy" id="72803"/>
    <lineage>
        <taxon>Archaea</taxon>
        <taxon>Methanobacteriati</taxon>
        <taxon>Methanobacteriota</taxon>
        <taxon>Thermococci</taxon>
        <taxon>Thermococcales</taxon>
        <taxon>Thermococcaceae</taxon>
        <taxon>Thermococcus</taxon>
    </lineage>
</organism>